<keyword evidence="2" id="KW-1185">Reference proteome</keyword>
<comment type="caution">
    <text evidence="1">The sequence shown here is derived from an EMBL/GenBank/DDBJ whole genome shotgun (WGS) entry which is preliminary data.</text>
</comment>
<name>A0ABD2NJA2_9CUCU</name>
<gene>
    <name evidence="1" type="ORF">HHI36_013709</name>
</gene>
<reference evidence="1 2" key="1">
    <citation type="journal article" date="2021" name="BMC Biol.">
        <title>Horizontally acquired antibacterial genes associated with adaptive radiation of ladybird beetles.</title>
        <authorList>
            <person name="Li H.S."/>
            <person name="Tang X.F."/>
            <person name="Huang Y.H."/>
            <person name="Xu Z.Y."/>
            <person name="Chen M.L."/>
            <person name="Du X.Y."/>
            <person name="Qiu B.Y."/>
            <person name="Chen P.T."/>
            <person name="Zhang W."/>
            <person name="Slipinski A."/>
            <person name="Escalona H.E."/>
            <person name="Waterhouse R.M."/>
            <person name="Zwick A."/>
            <person name="Pang H."/>
        </authorList>
    </citation>
    <scope>NUCLEOTIDE SEQUENCE [LARGE SCALE GENOMIC DNA]</scope>
    <source>
        <strain evidence="1">SYSU2018</strain>
    </source>
</reference>
<dbReference type="EMBL" id="JABFTP020000103">
    <property type="protein sequence ID" value="KAL3278381.1"/>
    <property type="molecule type" value="Genomic_DNA"/>
</dbReference>
<dbReference type="AlphaFoldDB" id="A0ABD2NJA2"/>
<evidence type="ECO:0000313" key="1">
    <source>
        <dbReference type="EMBL" id="KAL3278381.1"/>
    </source>
</evidence>
<protein>
    <recommendedName>
        <fullName evidence="3">Tick transposon</fullName>
    </recommendedName>
</protein>
<accession>A0ABD2NJA2</accession>
<dbReference type="Proteomes" id="UP001516400">
    <property type="component" value="Unassembled WGS sequence"/>
</dbReference>
<sequence length="180" mass="21409">MARYVYALRTLSKLVNVSTAFTAYNAYIHSRLRYGIVIWGNSSDILRLLLLQKRCICEILKLNKTQSCRAYFVERSMLTVVSLYVYEAIMFIVNSRDLFVETKPEHEHNARAKNDIRLPRFNHTYLQNNSVYALVKIYNHIPQEARGWPQNKLRRRLNSYLRRTPYYTLQEYFVDNICLG</sequence>
<evidence type="ECO:0000313" key="2">
    <source>
        <dbReference type="Proteomes" id="UP001516400"/>
    </source>
</evidence>
<evidence type="ECO:0008006" key="3">
    <source>
        <dbReference type="Google" id="ProtNLM"/>
    </source>
</evidence>
<organism evidence="1 2">
    <name type="scientific">Cryptolaemus montrouzieri</name>
    <dbReference type="NCBI Taxonomy" id="559131"/>
    <lineage>
        <taxon>Eukaryota</taxon>
        <taxon>Metazoa</taxon>
        <taxon>Ecdysozoa</taxon>
        <taxon>Arthropoda</taxon>
        <taxon>Hexapoda</taxon>
        <taxon>Insecta</taxon>
        <taxon>Pterygota</taxon>
        <taxon>Neoptera</taxon>
        <taxon>Endopterygota</taxon>
        <taxon>Coleoptera</taxon>
        <taxon>Polyphaga</taxon>
        <taxon>Cucujiformia</taxon>
        <taxon>Coccinelloidea</taxon>
        <taxon>Coccinellidae</taxon>
        <taxon>Scymninae</taxon>
        <taxon>Scymnini</taxon>
        <taxon>Cryptolaemus</taxon>
    </lineage>
</organism>
<proteinExistence type="predicted"/>